<dbReference type="PIRSF" id="PIRSF000103">
    <property type="entry name" value="HIBADH"/>
    <property type="match status" value="1"/>
</dbReference>
<evidence type="ECO:0000313" key="8">
    <source>
        <dbReference type="Proteomes" id="UP000799770"/>
    </source>
</evidence>
<keyword evidence="3" id="KW-0520">NAD</keyword>
<feature type="active site" evidence="4">
    <location>
        <position position="179"/>
    </location>
</feature>
<dbReference type="Gene3D" id="3.40.50.720">
    <property type="entry name" value="NAD(P)-binding Rossmann-like Domain"/>
    <property type="match status" value="1"/>
</dbReference>
<keyword evidence="2" id="KW-0560">Oxidoreductase</keyword>
<dbReference type="Gene3D" id="1.10.1040.10">
    <property type="entry name" value="N-(1-d-carboxylethyl)-l-norvaline Dehydrogenase, domain 2"/>
    <property type="match status" value="1"/>
</dbReference>
<feature type="domain" description="6-phosphogluconate dehydrogenase NADP-binding" evidence="5">
    <location>
        <begin position="5"/>
        <end position="155"/>
    </location>
</feature>
<dbReference type="EMBL" id="ML977335">
    <property type="protein sequence ID" value="KAF2111120.1"/>
    <property type="molecule type" value="Genomic_DNA"/>
</dbReference>
<sequence>MAPQLAWIGLGNMGRGMCKNLVEKGNLDKPLIIYNRTKNRADDLAAKIGTDKAKIVDNVADAVKNSDIIFICLGDDDAVNTTVSTILSQDVTNKLIVDCSTVHPDTTNALESQITSKGAEFVGMPVFGAPAMADSGNLICVIAGKKSSAEKVKPYTKGVMSRADIDFFDQPAGNATLLKVIGNTFILNMVEVLSEGHVLAEKTGLGTANLHSWIETMFPGPYAAYSSRMLVGDYYQREEPLFHVDLARKDARHALNLAEKNGVYTPGLKVAEGNLGKVKEHLGDKGDIPSIYGAVRKESGLRFENKD</sequence>
<dbReference type="InterPro" id="IPR006115">
    <property type="entry name" value="6PGDH_NADP-bd"/>
</dbReference>
<dbReference type="PANTHER" id="PTHR43580:SF3">
    <property type="entry name" value="6-PHOSPHOGLUCONATE DEHYDROGENASE FAMILY PROTEIN (AFU_ORTHOLOGUE AFUA_2G11600)"/>
    <property type="match status" value="1"/>
</dbReference>
<dbReference type="InterPro" id="IPR036291">
    <property type="entry name" value="NAD(P)-bd_dom_sf"/>
</dbReference>
<dbReference type="GO" id="GO:0051287">
    <property type="term" value="F:NAD binding"/>
    <property type="evidence" value="ECO:0007669"/>
    <property type="project" value="InterPro"/>
</dbReference>
<dbReference type="AlphaFoldDB" id="A0A6A5YVM8"/>
<name>A0A6A5YVM8_9PLEO</name>
<evidence type="ECO:0000259" key="6">
    <source>
        <dbReference type="Pfam" id="PF14833"/>
    </source>
</evidence>
<dbReference type="Pfam" id="PF14833">
    <property type="entry name" value="NAD_binding_11"/>
    <property type="match status" value="1"/>
</dbReference>
<reference evidence="7" key="1">
    <citation type="journal article" date="2020" name="Stud. Mycol.">
        <title>101 Dothideomycetes genomes: a test case for predicting lifestyles and emergence of pathogens.</title>
        <authorList>
            <person name="Haridas S."/>
            <person name="Albert R."/>
            <person name="Binder M."/>
            <person name="Bloem J."/>
            <person name="Labutti K."/>
            <person name="Salamov A."/>
            <person name="Andreopoulos B."/>
            <person name="Baker S."/>
            <person name="Barry K."/>
            <person name="Bills G."/>
            <person name="Bluhm B."/>
            <person name="Cannon C."/>
            <person name="Castanera R."/>
            <person name="Culley D."/>
            <person name="Daum C."/>
            <person name="Ezra D."/>
            <person name="Gonzalez J."/>
            <person name="Henrissat B."/>
            <person name="Kuo A."/>
            <person name="Liang C."/>
            <person name="Lipzen A."/>
            <person name="Lutzoni F."/>
            <person name="Magnuson J."/>
            <person name="Mondo S."/>
            <person name="Nolan M."/>
            <person name="Ohm R."/>
            <person name="Pangilinan J."/>
            <person name="Park H.-J."/>
            <person name="Ramirez L."/>
            <person name="Alfaro M."/>
            <person name="Sun H."/>
            <person name="Tritt A."/>
            <person name="Yoshinaga Y."/>
            <person name="Zwiers L.-H."/>
            <person name="Turgeon B."/>
            <person name="Goodwin S."/>
            <person name="Spatafora J."/>
            <person name="Crous P."/>
            <person name="Grigoriev I."/>
        </authorList>
    </citation>
    <scope>NUCLEOTIDE SEQUENCE</scope>
    <source>
        <strain evidence="7">CBS 627.86</strain>
    </source>
</reference>
<dbReference type="Proteomes" id="UP000799770">
    <property type="component" value="Unassembled WGS sequence"/>
</dbReference>
<dbReference type="PANTHER" id="PTHR43580">
    <property type="entry name" value="OXIDOREDUCTASE GLYR1-RELATED"/>
    <property type="match status" value="1"/>
</dbReference>
<protein>
    <submittedName>
        <fullName evidence="7">6-phosphogluconate dehydrogenase-like protein NAD-binding protein</fullName>
    </submittedName>
</protein>
<evidence type="ECO:0000256" key="4">
    <source>
        <dbReference type="PIRSR" id="PIRSR000103-1"/>
    </source>
</evidence>
<comment type="similarity">
    <text evidence="1">Belongs to the HIBADH-related family. NP60 subfamily.</text>
</comment>
<keyword evidence="8" id="KW-1185">Reference proteome</keyword>
<accession>A0A6A5YVM8</accession>
<evidence type="ECO:0000256" key="3">
    <source>
        <dbReference type="ARBA" id="ARBA00023027"/>
    </source>
</evidence>
<evidence type="ECO:0000259" key="5">
    <source>
        <dbReference type="Pfam" id="PF03446"/>
    </source>
</evidence>
<dbReference type="InterPro" id="IPR051265">
    <property type="entry name" value="HIBADH-related_NP60_sf"/>
</dbReference>
<feature type="domain" description="3-hydroxyisobutyrate dehydrogenase-like NAD-binding" evidence="6">
    <location>
        <begin position="173"/>
        <end position="292"/>
    </location>
</feature>
<dbReference type="SUPFAM" id="SSF51735">
    <property type="entry name" value="NAD(P)-binding Rossmann-fold domains"/>
    <property type="match status" value="1"/>
</dbReference>
<dbReference type="Pfam" id="PF03446">
    <property type="entry name" value="NAD_binding_2"/>
    <property type="match status" value="1"/>
</dbReference>
<dbReference type="OrthoDB" id="435038at2759"/>
<dbReference type="InterPro" id="IPR015815">
    <property type="entry name" value="HIBADH-related"/>
</dbReference>
<gene>
    <name evidence="7" type="ORF">BDV96DRAFT_582581</name>
</gene>
<organism evidence="7 8">
    <name type="scientific">Lophiotrema nucula</name>
    <dbReference type="NCBI Taxonomy" id="690887"/>
    <lineage>
        <taxon>Eukaryota</taxon>
        <taxon>Fungi</taxon>
        <taxon>Dikarya</taxon>
        <taxon>Ascomycota</taxon>
        <taxon>Pezizomycotina</taxon>
        <taxon>Dothideomycetes</taxon>
        <taxon>Pleosporomycetidae</taxon>
        <taxon>Pleosporales</taxon>
        <taxon>Lophiotremataceae</taxon>
        <taxon>Lophiotrema</taxon>
    </lineage>
</organism>
<evidence type="ECO:0000256" key="2">
    <source>
        <dbReference type="ARBA" id="ARBA00023002"/>
    </source>
</evidence>
<dbReference type="SUPFAM" id="SSF48179">
    <property type="entry name" value="6-phosphogluconate dehydrogenase C-terminal domain-like"/>
    <property type="match status" value="1"/>
</dbReference>
<dbReference type="InterPro" id="IPR008927">
    <property type="entry name" value="6-PGluconate_DH-like_C_sf"/>
</dbReference>
<dbReference type="InterPro" id="IPR029154">
    <property type="entry name" value="HIBADH-like_NADP-bd"/>
</dbReference>
<evidence type="ECO:0000313" key="7">
    <source>
        <dbReference type="EMBL" id="KAF2111120.1"/>
    </source>
</evidence>
<proteinExistence type="inferred from homology"/>
<dbReference type="InterPro" id="IPR013328">
    <property type="entry name" value="6PGD_dom2"/>
</dbReference>
<evidence type="ECO:0000256" key="1">
    <source>
        <dbReference type="ARBA" id="ARBA00007598"/>
    </source>
</evidence>
<dbReference type="GO" id="GO:0016491">
    <property type="term" value="F:oxidoreductase activity"/>
    <property type="evidence" value="ECO:0007669"/>
    <property type="project" value="UniProtKB-KW"/>
</dbReference>
<dbReference type="GO" id="GO:0050661">
    <property type="term" value="F:NADP binding"/>
    <property type="evidence" value="ECO:0007669"/>
    <property type="project" value="InterPro"/>
</dbReference>